<evidence type="ECO:0000256" key="2">
    <source>
        <dbReference type="SAM" id="MobiDB-lite"/>
    </source>
</evidence>
<dbReference type="PROSITE" id="PS50020">
    <property type="entry name" value="WW_DOMAIN_2"/>
    <property type="match status" value="3"/>
</dbReference>
<comment type="caution">
    <text evidence="4">The sequence shown here is derived from an EMBL/GenBank/DDBJ whole genome shotgun (WGS) entry which is preliminary data.</text>
</comment>
<feature type="region of interest" description="Disordered" evidence="2">
    <location>
        <begin position="185"/>
        <end position="280"/>
    </location>
</feature>
<proteinExistence type="predicted"/>
<dbReference type="Gene3D" id="2.20.70.10">
    <property type="match status" value="3"/>
</dbReference>
<dbReference type="Proteomes" id="UP001165065">
    <property type="component" value="Unassembled WGS sequence"/>
</dbReference>
<keyword evidence="1" id="KW-0175">Coiled coil</keyword>
<evidence type="ECO:0000313" key="5">
    <source>
        <dbReference type="Proteomes" id="UP001165065"/>
    </source>
</evidence>
<evidence type="ECO:0000313" key="4">
    <source>
        <dbReference type="EMBL" id="GMI31931.1"/>
    </source>
</evidence>
<feature type="coiled-coil region" evidence="1">
    <location>
        <begin position="710"/>
        <end position="825"/>
    </location>
</feature>
<reference evidence="5" key="1">
    <citation type="journal article" date="2023" name="Commun. Biol.">
        <title>Genome analysis of Parmales, the sister group of diatoms, reveals the evolutionary specialization of diatoms from phago-mixotrophs to photoautotrophs.</title>
        <authorList>
            <person name="Ban H."/>
            <person name="Sato S."/>
            <person name="Yoshikawa S."/>
            <person name="Yamada K."/>
            <person name="Nakamura Y."/>
            <person name="Ichinomiya M."/>
            <person name="Sato N."/>
            <person name="Blanc-Mathieu R."/>
            <person name="Endo H."/>
            <person name="Kuwata A."/>
            <person name="Ogata H."/>
        </authorList>
    </citation>
    <scope>NUCLEOTIDE SEQUENCE [LARGE SCALE GENOMIC DNA]</scope>
</reference>
<feature type="compositionally biased region" description="Polar residues" evidence="2">
    <location>
        <begin position="154"/>
        <end position="168"/>
    </location>
</feature>
<feature type="domain" description="WW" evidence="3">
    <location>
        <begin position="1435"/>
        <end position="1470"/>
    </location>
</feature>
<feature type="region of interest" description="Disordered" evidence="2">
    <location>
        <begin position="330"/>
        <end position="356"/>
    </location>
</feature>
<evidence type="ECO:0000259" key="3">
    <source>
        <dbReference type="PROSITE" id="PS50020"/>
    </source>
</evidence>
<name>A0A9W7G1E6_9STRA</name>
<dbReference type="InterPro" id="IPR036020">
    <property type="entry name" value="WW_dom_sf"/>
</dbReference>
<feature type="region of interest" description="Disordered" evidence="2">
    <location>
        <begin position="120"/>
        <end position="168"/>
    </location>
</feature>
<dbReference type="SMART" id="SM00456">
    <property type="entry name" value="WW"/>
    <property type="match status" value="3"/>
</dbReference>
<dbReference type="InterPro" id="IPR000048">
    <property type="entry name" value="IQ_motif_EF-hand-BS"/>
</dbReference>
<feature type="compositionally biased region" description="Basic residues" evidence="2">
    <location>
        <begin position="195"/>
        <end position="217"/>
    </location>
</feature>
<accession>A0A9W7G1E6</accession>
<feature type="compositionally biased region" description="Low complexity" evidence="2">
    <location>
        <begin position="233"/>
        <end position="255"/>
    </location>
</feature>
<feature type="compositionally biased region" description="Basic and acidic residues" evidence="2">
    <location>
        <begin position="347"/>
        <end position="356"/>
    </location>
</feature>
<feature type="domain" description="WW" evidence="3">
    <location>
        <begin position="1309"/>
        <end position="1336"/>
    </location>
</feature>
<dbReference type="PROSITE" id="PS01159">
    <property type="entry name" value="WW_DOMAIN_1"/>
    <property type="match status" value="1"/>
</dbReference>
<sequence length="1595" mass="188360">MLSSSALAMRNLRMPSAQPLQGPPSYAGSGMTTVKQQHDTGSVALLEKLRKLGDEGRKRIDEMDEEKKDTSPRGASVSPIRTRPYSPDETVILNSNTLQPNTMPLDARLVMGLPPKEQMMTEAMRSRPPSQERASSPDIRPTAENVSKFKALQSHASPTTQQVPLTHSQLLESLKKKHEFDDILADIVPTDMKSQRQRGRLRTREDKRRRRREKKLRSQSPPYNVRSVSPPYGRRSVSPPLPPSSRGRSPSSSLSIERASTAKHGDRARQPMEGSVSEMGPTALSVYELGDSNYEALDGYSSGEFSDSLEFSSGEYAVKIASKVLNKPWRSQDRAKRMKKRKGASRSSREFKRPKGDSKWDYDDFGYLWADDQDFETDKDRMAMDRKRNLLRGKNNLREEKARELMEAYGGDLDIRKGKERVELRGFGEGMGMIEGDLKLPRITKGDVRRNFMRDHQYAGPRVKGEDAWDRGFEDLDRAEMVVRSHLGDLVKEKDYEEGREKGIRMGIVWEIEKIKQTLPLSFLKSWGVGGDLEVRKSVKIIVRVVNRIRHGVVLAFWMRWRREVNRQMEEEFARKMLLLEQGGALKTFEEIGRRCLKYATFAGFLQWKKQIDKIKFEEEMGEMIGAARVIQNYIRIRQDGMRAMKSMRAVVEVALHNRKMINMVLNFETLKTGLEEYHLKLNGVKAREDGAAQIIRRNYNAYKSRGGVMSLIMKTRARKQREKEELEDKMSRVMQRAWRAKKDRVGLFLFRVARRKRIEAEIRARELKEEEAKLGEWQKERRHIMARVIQKSYRCHLFNMRFDKKAAEKKRLRLERQLLEHRSAKKIQKNFRTYLFLVRFNKKAHERKKRWMKEAEEKALREYEAACFLQDCYRRSHNRYLMSQRFAMRKDMLLQSRVLLAQNKAALVIQMQWNRFKGRENLQMKIMKRKLREEEERNQRLMLAQKKAVFKQRIRAVKIIQKNFRTYRFLVTFNSKAKERKQRWLARQLLEHEMSIVIQKNFRTYRFLVTFNSKAYERKQRWLAQQLLEHNSACVVQKNFRTYRFLMTFNQKAHERKRRWMKEAELAAQEKYRLFLAENATKIQKFCAAALERYNQPVRILARRQLEIKRKKRQEELEHEMEVQAAKVVQRAWRKKGERDMLMGRFTKRRALMEKKGFEMMKHRKATLIAFAYLRHLDRMALKDRVKQRALLHEKIADHRVRDAKARVLQRNFRLSRARFVQSLKFEQMRKRLAAEKLLEEQTALAELAARRAAEARMAAEEALKQMVNQGWKLGSDDRGTNYWYNWVTGESTWTKPPGWKIKQDEVWVKNKDSKGNVYYFNQLTNETKWLPPCQICNKDMGKRVCLDCDFTIYCVSCYEQHHERLGDEGAAHKYKAADIDKEELQRGETYCVKCSVSAAKRVCKVCKDAFCNDCFKDTHSVGNLQKHPWVTWQDFKKGWQEVKGRVDGEKDYFFNATTGETSFDKPEDLMLEEELEEHRMHVKYKKENDKNLKRIEKLTEKVAQFQYEKDQLWFEANMKKTAEKEELELLKQQLEAAEAKKKDRLRKMLLHPIQFYKEWQLEKKRAQQAYRRKLLLSAKQRKQIGMDSAPPGK</sequence>
<feature type="domain" description="WW" evidence="3">
    <location>
        <begin position="1267"/>
        <end position="1300"/>
    </location>
</feature>
<dbReference type="InterPro" id="IPR001202">
    <property type="entry name" value="WW_dom"/>
</dbReference>
<dbReference type="EMBL" id="BRYA01000760">
    <property type="protein sequence ID" value="GMI31931.1"/>
    <property type="molecule type" value="Genomic_DNA"/>
</dbReference>
<evidence type="ECO:0000256" key="1">
    <source>
        <dbReference type="SAM" id="Coils"/>
    </source>
</evidence>
<feature type="region of interest" description="Disordered" evidence="2">
    <location>
        <begin position="1"/>
        <end position="88"/>
    </location>
</feature>
<dbReference type="SUPFAM" id="SSF57845">
    <property type="entry name" value="B-box zinc-binding domain"/>
    <property type="match status" value="1"/>
</dbReference>
<feature type="compositionally biased region" description="Basic and acidic residues" evidence="2">
    <location>
        <begin position="47"/>
        <end position="71"/>
    </location>
</feature>
<protein>
    <recommendedName>
        <fullName evidence="3">WW domain-containing protein</fullName>
    </recommendedName>
</protein>
<keyword evidence="5" id="KW-1185">Reference proteome</keyword>
<organism evidence="4 5">
    <name type="scientific">Triparma columacea</name>
    <dbReference type="NCBI Taxonomy" id="722753"/>
    <lineage>
        <taxon>Eukaryota</taxon>
        <taxon>Sar</taxon>
        <taxon>Stramenopiles</taxon>
        <taxon>Ochrophyta</taxon>
        <taxon>Bolidophyceae</taxon>
        <taxon>Parmales</taxon>
        <taxon>Triparmaceae</taxon>
        <taxon>Triparma</taxon>
    </lineage>
</organism>
<dbReference type="CDD" id="cd00201">
    <property type="entry name" value="WW"/>
    <property type="match status" value="3"/>
</dbReference>
<dbReference type="OrthoDB" id="206948at2759"/>
<dbReference type="CDD" id="cd19757">
    <property type="entry name" value="Bbox1"/>
    <property type="match status" value="1"/>
</dbReference>
<feature type="coiled-coil region" evidence="1">
    <location>
        <begin position="918"/>
        <end position="945"/>
    </location>
</feature>
<dbReference type="SMART" id="SM00015">
    <property type="entry name" value="IQ"/>
    <property type="match status" value="5"/>
</dbReference>
<gene>
    <name evidence="4" type="ORF">TrCOL_g5100</name>
</gene>
<dbReference type="SUPFAM" id="SSF51045">
    <property type="entry name" value="WW domain"/>
    <property type="match status" value="2"/>
</dbReference>
<feature type="coiled-coil region" evidence="1">
    <location>
        <begin position="1483"/>
        <end position="1549"/>
    </location>
</feature>